<dbReference type="RefSeq" id="WP_281895093.1">
    <property type="nucleotide sequence ID" value="NZ_BSDI01000010.1"/>
</dbReference>
<dbReference type="PROSITE" id="PS51898">
    <property type="entry name" value="TYR_RECOMBINASE"/>
    <property type="match status" value="1"/>
</dbReference>
<protein>
    <recommendedName>
        <fullName evidence="4">Tyr recombinase domain-containing protein</fullName>
    </recommendedName>
</protein>
<evidence type="ECO:0000313" key="5">
    <source>
        <dbReference type="EMBL" id="GLH97322.1"/>
    </source>
</evidence>
<dbReference type="CDD" id="cd00397">
    <property type="entry name" value="DNA_BRE_C"/>
    <property type="match status" value="1"/>
</dbReference>
<dbReference type="InterPro" id="IPR002104">
    <property type="entry name" value="Integrase_catalytic"/>
</dbReference>
<accession>A0ABQ5QSU5</accession>
<reference evidence="5" key="1">
    <citation type="submission" date="2022-12" db="EMBL/GenBank/DDBJ databases">
        <title>New Phytohabitans aurantiacus sp. RD004123 nov., an actinomycete isolated from soil.</title>
        <authorList>
            <person name="Triningsih D.W."/>
            <person name="Harunari E."/>
            <person name="Igarashi Y."/>
        </authorList>
    </citation>
    <scope>NUCLEOTIDE SEQUENCE</scope>
    <source>
        <strain evidence="5">RD004123</strain>
    </source>
</reference>
<dbReference type="InterPro" id="IPR050090">
    <property type="entry name" value="Tyrosine_recombinase_XerCD"/>
</dbReference>
<dbReference type="SUPFAM" id="SSF56349">
    <property type="entry name" value="DNA breaking-rejoining enzymes"/>
    <property type="match status" value="1"/>
</dbReference>
<proteinExistence type="inferred from homology"/>
<keyword evidence="6" id="KW-1185">Reference proteome</keyword>
<evidence type="ECO:0000259" key="4">
    <source>
        <dbReference type="PROSITE" id="PS51898"/>
    </source>
</evidence>
<feature type="domain" description="Tyr recombinase" evidence="4">
    <location>
        <begin position="155"/>
        <end position="337"/>
    </location>
</feature>
<evidence type="ECO:0000313" key="6">
    <source>
        <dbReference type="Proteomes" id="UP001144280"/>
    </source>
</evidence>
<evidence type="ECO:0000256" key="2">
    <source>
        <dbReference type="ARBA" id="ARBA00023125"/>
    </source>
</evidence>
<keyword evidence="3" id="KW-0233">DNA recombination</keyword>
<dbReference type="PANTHER" id="PTHR30349:SF41">
    <property type="entry name" value="INTEGRASE_RECOMBINASE PROTEIN MJ0367-RELATED"/>
    <property type="match status" value="1"/>
</dbReference>
<dbReference type="EMBL" id="BSDI01000010">
    <property type="protein sequence ID" value="GLH97322.1"/>
    <property type="molecule type" value="Genomic_DNA"/>
</dbReference>
<evidence type="ECO:0000256" key="3">
    <source>
        <dbReference type="ARBA" id="ARBA00023172"/>
    </source>
</evidence>
<dbReference type="PANTHER" id="PTHR30349">
    <property type="entry name" value="PHAGE INTEGRASE-RELATED"/>
    <property type="match status" value="1"/>
</dbReference>
<name>A0ABQ5QSU5_9ACTN</name>
<sequence length="342" mass="39053">MPPLHPKQRRPNAGRFQPLINSFALALRAVGRSERTVFTYTDAAVLYAGWLLREHPHLNGWEDAGRDHLRGFLVWIQNGGDPCPHWFAPETRHGDAPAWRMAEERQPCTGYGKAYVNQLARSLQQFGHFLSEEEDMPEMFDRRVKVPPAPKMTENPVPVLTPTQLATLIKDAESKRDFPHRRDAAILHLFRATGCRLAEIVGMSLDHVDLSDRSALVTGKADKTRRVRFDHACARAIDRYLRVRPRHPAQHLPALWLGVRRRQAMTISGLYQLVERRGARLGIKIHPHMFRHGFADAWIDNGGTEGDLMELMGWDSTQMLQRYGRAVRARRAARAYDRVMGG</sequence>
<gene>
    <name evidence="5" type="ORF">Pa4123_25970</name>
</gene>
<comment type="caution">
    <text evidence="5">The sequence shown here is derived from an EMBL/GenBank/DDBJ whole genome shotgun (WGS) entry which is preliminary data.</text>
</comment>
<comment type="similarity">
    <text evidence="1">Belongs to the 'phage' integrase family.</text>
</comment>
<keyword evidence="2" id="KW-0238">DNA-binding</keyword>
<organism evidence="5 6">
    <name type="scientific">Phytohabitans aurantiacus</name>
    <dbReference type="NCBI Taxonomy" id="3016789"/>
    <lineage>
        <taxon>Bacteria</taxon>
        <taxon>Bacillati</taxon>
        <taxon>Actinomycetota</taxon>
        <taxon>Actinomycetes</taxon>
        <taxon>Micromonosporales</taxon>
        <taxon>Micromonosporaceae</taxon>
    </lineage>
</organism>
<dbReference type="Gene3D" id="1.10.443.10">
    <property type="entry name" value="Intergrase catalytic core"/>
    <property type="match status" value="1"/>
</dbReference>
<evidence type="ECO:0000256" key="1">
    <source>
        <dbReference type="ARBA" id="ARBA00008857"/>
    </source>
</evidence>
<dbReference type="InterPro" id="IPR013762">
    <property type="entry name" value="Integrase-like_cat_sf"/>
</dbReference>
<dbReference type="Proteomes" id="UP001144280">
    <property type="component" value="Unassembled WGS sequence"/>
</dbReference>
<dbReference type="Pfam" id="PF00589">
    <property type="entry name" value="Phage_integrase"/>
    <property type="match status" value="1"/>
</dbReference>
<dbReference type="InterPro" id="IPR011010">
    <property type="entry name" value="DNA_brk_join_enz"/>
</dbReference>